<dbReference type="InterPro" id="IPR010895">
    <property type="entry name" value="CHRD"/>
</dbReference>
<organism evidence="3 4">
    <name type="scientific">Hymenobacter cellulosivorans</name>
    <dbReference type="NCBI Taxonomy" id="2932249"/>
    <lineage>
        <taxon>Bacteria</taxon>
        <taxon>Pseudomonadati</taxon>
        <taxon>Bacteroidota</taxon>
        <taxon>Cytophagia</taxon>
        <taxon>Cytophagales</taxon>
        <taxon>Hymenobacteraceae</taxon>
        <taxon>Hymenobacter</taxon>
    </lineage>
</organism>
<protein>
    <submittedName>
        <fullName evidence="3">CHRD domain-containing protein</fullName>
    </submittedName>
</protein>
<evidence type="ECO:0000259" key="2">
    <source>
        <dbReference type="PROSITE" id="PS50933"/>
    </source>
</evidence>
<dbReference type="RefSeq" id="WP_244723068.1">
    <property type="nucleotide sequence ID" value="NZ_CP095049.1"/>
</dbReference>
<proteinExistence type="predicted"/>
<name>A0ABY4FEG1_9BACT</name>
<dbReference type="PROSITE" id="PS50933">
    <property type="entry name" value="CHRD"/>
    <property type="match status" value="1"/>
</dbReference>
<dbReference type="InterPro" id="IPR001412">
    <property type="entry name" value="aa-tRNA-synth_I_CS"/>
</dbReference>
<gene>
    <name evidence="3" type="ORF">MUN80_10010</name>
</gene>
<dbReference type="Pfam" id="PF07452">
    <property type="entry name" value="CHRD"/>
    <property type="match status" value="1"/>
</dbReference>
<keyword evidence="4" id="KW-1185">Reference proteome</keyword>
<dbReference type="SMART" id="SM00754">
    <property type="entry name" value="CHRD"/>
    <property type="match status" value="1"/>
</dbReference>
<sequence>MKKLLFALFLTMGSVAATSCSDDDTTVTPANQTISADLTGAQEVPAVTTSATGKITGTFNPTTKVLTYTVTFAGLTPSAGHMHMGGPGTTGPISFPFPLNSADGKSFVSPINGTVTLNDAQITALQGGMMYANLHTSANNGGEIRANVTMK</sequence>
<feature type="domain" description="CHRD" evidence="2">
    <location>
        <begin position="30"/>
        <end position="151"/>
    </location>
</feature>
<dbReference type="EMBL" id="CP095049">
    <property type="protein sequence ID" value="UOQ55073.1"/>
    <property type="molecule type" value="Genomic_DNA"/>
</dbReference>
<dbReference type="Proteomes" id="UP000831785">
    <property type="component" value="Chromosome"/>
</dbReference>
<keyword evidence="1" id="KW-0732">Signal</keyword>
<evidence type="ECO:0000256" key="1">
    <source>
        <dbReference type="SAM" id="SignalP"/>
    </source>
</evidence>
<dbReference type="PROSITE" id="PS51257">
    <property type="entry name" value="PROKAR_LIPOPROTEIN"/>
    <property type="match status" value="1"/>
</dbReference>
<dbReference type="PROSITE" id="PS00178">
    <property type="entry name" value="AA_TRNA_LIGASE_I"/>
    <property type="match status" value="1"/>
</dbReference>
<accession>A0ABY4FEG1</accession>
<reference evidence="3 4" key="1">
    <citation type="submission" date="2022-04" db="EMBL/GenBank/DDBJ databases">
        <title>Hymenobacter sp. isolated from the air.</title>
        <authorList>
            <person name="Won M."/>
            <person name="Lee C.-M."/>
            <person name="Woen H.-Y."/>
            <person name="Kwon S.-W."/>
        </authorList>
    </citation>
    <scope>NUCLEOTIDE SEQUENCE [LARGE SCALE GENOMIC DNA]</scope>
    <source>
        <strain evidence="4">5116 S-27</strain>
    </source>
</reference>
<feature type="chain" id="PRO_5047075752" evidence="1">
    <location>
        <begin position="18"/>
        <end position="151"/>
    </location>
</feature>
<evidence type="ECO:0000313" key="4">
    <source>
        <dbReference type="Proteomes" id="UP000831785"/>
    </source>
</evidence>
<feature type="signal peptide" evidence="1">
    <location>
        <begin position="1"/>
        <end position="17"/>
    </location>
</feature>
<evidence type="ECO:0000313" key="3">
    <source>
        <dbReference type="EMBL" id="UOQ55073.1"/>
    </source>
</evidence>